<dbReference type="GeneID" id="11138393"/>
<dbReference type="PANTHER" id="PTHR34704:SF1">
    <property type="entry name" value="ATPASE"/>
    <property type="match status" value="1"/>
</dbReference>
<dbReference type="Gene3D" id="3.40.50.300">
    <property type="entry name" value="P-loop containing nucleotide triphosphate hydrolases"/>
    <property type="match status" value="1"/>
</dbReference>
<dbReference type="InterPro" id="IPR036390">
    <property type="entry name" value="WH_DNA-bd_sf"/>
</dbReference>
<dbReference type="RefSeq" id="WP_014026749.1">
    <property type="nucleotide sequence ID" value="NC_015931.1"/>
</dbReference>
<dbReference type="InterPro" id="IPR011579">
    <property type="entry name" value="ATPase_dom"/>
</dbReference>
<keyword evidence="4" id="KW-1185">Reference proteome</keyword>
<evidence type="ECO:0000259" key="1">
    <source>
        <dbReference type="Pfam" id="PF01637"/>
    </source>
</evidence>
<dbReference type="OrthoDB" id="24399at2157"/>
<feature type="domain" description="ATPase" evidence="1">
    <location>
        <begin position="2"/>
        <end position="195"/>
    </location>
</feature>
<name>G0EFX1_PYRF1</name>
<dbReference type="SUPFAM" id="SSF46785">
    <property type="entry name" value="Winged helix' DNA-binding domain"/>
    <property type="match status" value="1"/>
</dbReference>
<reference evidence="3 4" key="1">
    <citation type="journal article" date="2011" name="Stand. Genomic Sci.">
        <title>Complete genome sequence of the hyperthermophilic chemolithoautotroph Pyrolobus fumarii type strain (1A).</title>
        <authorList>
            <person name="Anderson I."/>
            <person name="Goker M."/>
            <person name="Nolan M."/>
            <person name="Lucas S."/>
            <person name="Hammon N."/>
            <person name="Deshpande S."/>
            <person name="Cheng J.F."/>
            <person name="Tapia R."/>
            <person name="Han C."/>
            <person name="Goodwin L."/>
            <person name="Pitluck S."/>
            <person name="Huntemann M."/>
            <person name="Liolios K."/>
            <person name="Ivanova N."/>
            <person name="Pagani I."/>
            <person name="Mavromatis K."/>
            <person name="Ovchinikova G."/>
            <person name="Pati A."/>
            <person name="Chen A."/>
            <person name="Palaniappan K."/>
            <person name="Land M."/>
            <person name="Hauser L."/>
            <person name="Brambilla E.M."/>
            <person name="Huber H."/>
            <person name="Yasawong M."/>
            <person name="Rohde M."/>
            <person name="Spring S."/>
            <person name="Abt B."/>
            <person name="Sikorski J."/>
            <person name="Wirth R."/>
            <person name="Detter J.C."/>
            <person name="Woyke T."/>
            <person name="Bristow J."/>
            <person name="Eisen J.A."/>
            <person name="Markowitz V."/>
            <person name="Hugenholtz P."/>
            <person name="Kyrpides N.C."/>
            <person name="Klenk H.P."/>
            <person name="Lapidus A."/>
        </authorList>
    </citation>
    <scope>NUCLEOTIDE SEQUENCE [LARGE SCALE GENOMIC DNA]</scope>
    <source>
        <strain evidence="4">DSM 11204 / 1A</strain>
    </source>
</reference>
<sequence length="464" mass="52664">MFLDRRVELNMLESEWASGRFSLVVVYGRRRVGKTALLRRFMRGKRGVYYVAAELPADDLYSEFAAAVGEQLGIYVPIDLVEALERLAALHERLVVVLDEFQYMVEADPSLPSRLQRSIDSVLSESKLMLILCGSAVSFFEKKLLGYRAPLFGRRSRVIRLRPMRLIEAHGFYRDASDPLEELAMYSVLGGTPAYASHARGARSLEELLERVLEPGHPLLTEPLDLLRQELREPRTYLSLLRAVAEGRVTPSEAAQAAGVDPRTVHHYISTLEQLDILERRTPLGSKRGSRLYIRDPFFRYWFTVTPRVQSLVEAGYTARAVEIASRLVRERLLGPILQQVVEELLPELHVAGVIPTPPVEHGPWWKKDMEIDMVVRDPGSSTTFIEVKLSIDSRDAARLLERLERLATYTGLQSPVNHYLVVAGRVEGQEEPVRHLDSHHAVVDFTLLWPQLVKEAESLWSEA</sequence>
<dbReference type="Pfam" id="PF01637">
    <property type="entry name" value="ATPase_2"/>
    <property type="match status" value="1"/>
</dbReference>
<dbReference type="Pfam" id="PF03008">
    <property type="entry name" value="DUF234"/>
    <property type="match status" value="1"/>
</dbReference>
<evidence type="ECO:0000313" key="4">
    <source>
        <dbReference type="Proteomes" id="UP000001037"/>
    </source>
</evidence>
<feature type="domain" description="DUF234" evidence="2">
    <location>
        <begin position="302"/>
        <end position="392"/>
    </location>
</feature>
<dbReference type="GO" id="GO:0005524">
    <property type="term" value="F:ATP binding"/>
    <property type="evidence" value="ECO:0007669"/>
    <property type="project" value="InterPro"/>
</dbReference>
<dbReference type="InterPro" id="IPR004256">
    <property type="entry name" value="DUF234"/>
</dbReference>
<dbReference type="Proteomes" id="UP000001037">
    <property type="component" value="Chromosome"/>
</dbReference>
<dbReference type="PANTHER" id="PTHR34704">
    <property type="entry name" value="ATPASE"/>
    <property type="match status" value="1"/>
</dbReference>
<dbReference type="HOGENOM" id="CLU_041137_3_0_2"/>
<dbReference type="eggNOG" id="arCOG03166">
    <property type="taxonomic scope" value="Archaea"/>
</dbReference>
<protein>
    <submittedName>
        <fullName evidence="3">DUF234 DEXX-box ATPase</fullName>
    </submittedName>
</protein>
<dbReference type="InterPro" id="IPR027417">
    <property type="entry name" value="P-loop_NTPase"/>
</dbReference>
<dbReference type="Gene3D" id="1.10.10.10">
    <property type="entry name" value="Winged helix-like DNA-binding domain superfamily/Winged helix DNA-binding domain"/>
    <property type="match status" value="1"/>
</dbReference>
<gene>
    <name evidence="3" type="ordered locus">Pyrfu_1210</name>
</gene>
<organism evidence="3 4">
    <name type="scientific">Pyrolobus fumarii (strain DSM 11204 / 1A)</name>
    <dbReference type="NCBI Taxonomy" id="694429"/>
    <lineage>
        <taxon>Archaea</taxon>
        <taxon>Thermoproteota</taxon>
        <taxon>Thermoprotei</taxon>
        <taxon>Desulfurococcales</taxon>
        <taxon>Pyrodictiaceae</taxon>
        <taxon>Pyrolobus</taxon>
    </lineage>
</organism>
<dbReference type="EMBL" id="CP002838">
    <property type="protein sequence ID" value="AEM39072.1"/>
    <property type="molecule type" value="Genomic_DNA"/>
</dbReference>
<dbReference type="KEGG" id="pfm:Pyrfu_1210"/>
<dbReference type="AlphaFoldDB" id="G0EFX1"/>
<evidence type="ECO:0000313" key="3">
    <source>
        <dbReference type="EMBL" id="AEM39072.1"/>
    </source>
</evidence>
<proteinExistence type="predicted"/>
<dbReference type="InParanoid" id="G0EFX1"/>
<evidence type="ECO:0000259" key="2">
    <source>
        <dbReference type="Pfam" id="PF03008"/>
    </source>
</evidence>
<dbReference type="InterPro" id="IPR036388">
    <property type="entry name" value="WH-like_DNA-bd_sf"/>
</dbReference>
<dbReference type="SUPFAM" id="SSF52540">
    <property type="entry name" value="P-loop containing nucleoside triphosphate hydrolases"/>
    <property type="match status" value="1"/>
</dbReference>
<accession>G0EFX1</accession>